<evidence type="ECO:0000256" key="1">
    <source>
        <dbReference type="SAM" id="Phobius"/>
    </source>
</evidence>
<name>A0A8J3GNC3_9MICO</name>
<keyword evidence="1" id="KW-0472">Membrane</keyword>
<proteinExistence type="predicted"/>
<sequence>MNKNDTITFSRPEENTLGVVVGNARRAVSSTARRFSRAASAHRASLGTAFLGLGAVIVVGLRAVYGLIWFVSQWEVYPEPLAALAAWIVLAAILIGAIMMSRVSGDRLPDWMFGLFLAGLAIAFALDVIAIWELRDIGGHATAALTAGMALLVLVALRGSAEILAAAGVLGVALVAVMFLDAPVGAFADSTWIATQVTAIAGSVLPPVIGVVIVEGFRRMVQVELDRVLVQSTVSAPRFAVGMLASEELARLDLAAEELLDAVANKKTNLPLTPKNASVAAQLATELRLHLIEGRRETWLYHAISESEQLGKSVTLSDKSSLAGLLDPTQRDGLLSAAWLLVADVPSAANPRRRGPVRTVNIQIGPVVPGTADVPDHKIAVPITITSTGVPRNRVDSGVWDAIGRIGRYSDSTQDASLRVDIECIVDNPADQ</sequence>
<keyword evidence="1" id="KW-0812">Transmembrane</keyword>
<dbReference type="AlphaFoldDB" id="A0A8J3GNC3"/>
<evidence type="ECO:0000313" key="3">
    <source>
        <dbReference type="Proteomes" id="UP000617531"/>
    </source>
</evidence>
<reference evidence="2" key="1">
    <citation type="journal article" date="2014" name="Int. J. Syst. Evol. Microbiol.">
        <title>Complete genome sequence of Corynebacterium casei LMG S-19264T (=DSM 44701T), isolated from a smear-ripened cheese.</title>
        <authorList>
            <consortium name="US DOE Joint Genome Institute (JGI-PGF)"/>
            <person name="Walter F."/>
            <person name="Albersmeier A."/>
            <person name="Kalinowski J."/>
            <person name="Ruckert C."/>
        </authorList>
    </citation>
    <scope>NUCLEOTIDE SEQUENCE</scope>
    <source>
        <strain evidence="2">CGMCC 1.16548</strain>
    </source>
</reference>
<protein>
    <submittedName>
        <fullName evidence="2">Uncharacterized protein</fullName>
    </submittedName>
</protein>
<accession>A0A8J3GNC3</accession>
<feature type="transmembrane region" description="Helical" evidence="1">
    <location>
        <begin position="44"/>
        <end position="68"/>
    </location>
</feature>
<dbReference type="Proteomes" id="UP000617531">
    <property type="component" value="Unassembled WGS sequence"/>
</dbReference>
<feature type="transmembrane region" description="Helical" evidence="1">
    <location>
        <begin position="111"/>
        <end position="131"/>
    </location>
</feature>
<feature type="transmembrane region" description="Helical" evidence="1">
    <location>
        <begin position="137"/>
        <end position="156"/>
    </location>
</feature>
<evidence type="ECO:0000313" key="2">
    <source>
        <dbReference type="EMBL" id="GHF06782.1"/>
    </source>
</evidence>
<reference evidence="2" key="2">
    <citation type="submission" date="2020-09" db="EMBL/GenBank/DDBJ databases">
        <authorList>
            <person name="Sun Q."/>
            <person name="Zhou Y."/>
        </authorList>
    </citation>
    <scope>NUCLEOTIDE SEQUENCE</scope>
    <source>
        <strain evidence="2">CGMCC 1.16548</strain>
    </source>
</reference>
<organism evidence="2 3">
    <name type="scientific">Pseudolysinimonas yzui</name>
    <dbReference type="NCBI Taxonomy" id="2708254"/>
    <lineage>
        <taxon>Bacteria</taxon>
        <taxon>Bacillati</taxon>
        <taxon>Actinomycetota</taxon>
        <taxon>Actinomycetes</taxon>
        <taxon>Micrococcales</taxon>
        <taxon>Microbacteriaceae</taxon>
        <taxon>Pseudolysinimonas</taxon>
    </lineage>
</organism>
<comment type="caution">
    <text evidence="2">The sequence shown here is derived from an EMBL/GenBank/DDBJ whole genome shotgun (WGS) entry which is preliminary data.</text>
</comment>
<gene>
    <name evidence="2" type="ORF">GCM10011600_04280</name>
</gene>
<keyword evidence="3" id="KW-1185">Reference proteome</keyword>
<dbReference type="EMBL" id="BNAI01000001">
    <property type="protein sequence ID" value="GHF06782.1"/>
    <property type="molecule type" value="Genomic_DNA"/>
</dbReference>
<feature type="transmembrane region" description="Helical" evidence="1">
    <location>
        <begin position="192"/>
        <end position="214"/>
    </location>
</feature>
<keyword evidence="1" id="KW-1133">Transmembrane helix</keyword>
<feature type="transmembrane region" description="Helical" evidence="1">
    <location>
        <begin position="163"/>
        <end position="180"/>
    </location>
</feature>
<feature type="transmembrane region" description="Helical" evidence="1">
    <location>
        <begin position="80"/>
        <end position="99"/>
    </location>
</feature>
<dbReference type="RefSeq" id="WP_229841821.1">
    <property type="nucleotide sequence ID" value="NZ_BNAI01000001.1"/>
</dbReference>